<comment type="caution">
    <text evidence="3">The sequence shown here is derived from an EMBL/GenBank/DDBJ whole genome shotgun (WGS) entry which is preliminary data.</text>
</comment>
<accession>A0AAV1IXV6</accession>
<dbReference type="GO" id="GO:0010032">
    <property type="term" value="P:meiotic chromosome condensation"/>
    <property type="evidence" value="ECO:0007669"/>
    <property type="project" value="TreeGrafter"/>
</dbReference>
<dbReference type="AlphaFoldDB" id="A0AAV1IXV6"/>
<proteinExistence type="predicted"/>
<protein>
    <recommendedName>
        <fullName evidence="2">Condensin II complex subunit H2 N-terminal domain-containing protein</fullName>
    </recommendedName>
</protein>
<evidence type="ECO:0000313" key="3">
    <source>
        <dbReference type="EMBL" id="CAK1541958.1"/>
    </source>
</evidence>
<dbReference type="Pfam" id="PF06278">
    <property type="entry name" value="CNDH2_N"/>
    <property type="match status" value="1"/>
</dbReference>
<feature type="region of interest" description="Disordered" evidence="1">
    <location>
        <begin position="375"/>
        <end position="408"/>
    </location>
</feature>
<feature type="region of interest" description="Disordered" evidence="1">
    <location>
        <begin position="214"/>
        <end position="240"/>
    </location>
</feature>
<organism evidence="3 4">
    <name type="scientific">Leptosia nina</name>
    <dbReference type="NCBI Taxonomy" id="320188"/>
    <lineage>
        <taxon>Eukaryota</taxon>
        <taxon>Metazoa</taxon>
        <taxon>Ecdysozoa</taxon>
        <taxon>Arthropoda</taxon>
        <taxon>Hexapoda</taxon>
        <taxon>Insecta</taxon>
        <taxon>Pterygota</taxon>
        <taxon>Neoptera</taxon>
        <taxon>Endopterygota</taxon>
        <taxon>Lepidoptera</taxon>
        <taxon>Glossata</taxon>
        <taxon>Ditrysia</taxon>
        <taxon>Papilionoidea</taxon>
        <taxon>Pieridae</taxon>
        <taxon>Pierinae</taxon>
        <taxon>Leptosia</taxon>
    </lineage>
</organism>
<name>A0AAV1IXV6_9NEOP</name>
<sequence>MEADEDRNLSRRKKRWSMNSQRLDAIVAQLIKPIKDLGQNFDTGVSALLEDYLTEAGLRALDAEESTEVEPNFAEIAMILQHLANIYSRKVDYLYQDVLRITDSLNNTLSIEETEQGQTVGSKRKATGPIGFDLIELQTASSANREPVPRVPPTLPRMYIELEPRQIADGDAQLLDRTGEPIGLLADFHVAWRLQGGYLVEELEQNSCKGGLRPLQDLELSSPPQSPCAVPDAPEPAPPLTMPQLNTPQLPPSPLLPLSPFNCSTPKAQKCERKRRREVNQESNQVVKLLISEEMLAALRAQEEFSLPESWIRRVIDRRSGQVLAARIPLRSFKETEFRGWDSVAEAGGFCGWPAEEAQTALTALRRIRARADESDDDGFFEQSSYSDGEPRQSPAHLQPSLSTAVEESDWQSWQERVLSRIVEKTPDVQQTAAQLLNALGRTQNSTHVNVLLRHQHQKHGTHPAHLTLAALFLANSGNIEIIQGEPLTVNSFSVKLLSTDESHYRPAIAKDHLS</sequence>
<evidence type="ECO:0000313" key="4">
    <source>
        <dbReference type="Proteomes" id="UP001497472"/>
    </source>
</evidence>
<evidence type="ECO:0000259" key="2">
    <source>
        <dbReference type="Pfam" id="PF06278"/>
    </source>
</evidence>
<dbReference type="GO" id="GO:0000796">
    <property type="term" value="C:condensin complex"/>
    <property type="evidence" value="ECO:0007669"/>
    <property type="project" value="TreeGrafter"/>
</dbReference>
<dbReference type="InterPro" id="IPR009378">
    <property type="entry name" value="H2_N"/>
</dbReference>
<dbReference type="GO" id="GO:0051306">
    <property type="term" value="P:mitotic sister chromatid separation"/>
    <property type="evidence" value="ECO:0007669"/>
    <property type="project" value="TreeGrafter"/>
</dbReference>
<feature type="domain" description="Condensin II complex subunit H2 N-terminal" evidence="2">
    <location>
        <begin position="28"/>
        <end position="119"/>
    </location>
</feature>
<keyword evidence="4" id="KW-1185">Reference proteome</keyword>
<dbReference type="PANTHER" id="PTHR14324">
    <property type="entry name" value="CONDENSIN-2 COMPLEX SUBUNIT H2"/>
    <property type="match status" value="1"/>
</dbReference>
<dbReference type="PANTHER" id="PTHR14324:SF3">
    <property type="entry name" value="CONDENSIN-2 COMPLEX SUBUNIT H2"/>
    <property type="match status" value="1"/>
</dbReference>
<reference evidence="3 4" key="1">
    <citation type="submission" date="2023-11" db="EMBL/GenBank/DDBJ databases">
        <authorList>
            <person name="Okamura Y."/>
        </authorList>
    </citation>
    <scope>NUCLEOTIDE SEQUENCE [LARGE SCALE GENOMIC DNA]</scope>
</reference>
<evidence type="ECO:0000256" key="1">
    <source>
        <dbReference type="SAM" id="MobiDB-lite"/>
    </source>
</evidence>
<gene>
    <name evidence="3" type="ORF">LNINA_LOCUS1902</name>
</gene>
<dbReference type="EMBL" id="CAVLEF010000003">
    <property type="protein sequence ID" value="CAK1541958.1"/>
    <property type="molecule type" value="Genomic_DNA"/>
</dbReference>
<dbReference type="Proteomes" id="UP001497472">
    <property type="component" value="Unassembled WGS sequence"/>
</dbReference>
<dbReference type="GO" id="GO:0003682">
    <property type="term" value="F:chromatin binding"/>
    <property type="evidence" value="ECO:0007669"/>
    <property type="project" value="TreeGrafter"/>
</dbReference>
<dbReference type="InterPro" id="IPR031739">
    <property type="entry name" value="Ncaph2"/>
</dbReference>
<dbReference type="GO" id="GO:0005634">
    <property type="term" value="C:nucleus"/>
    <property type="evidence" value="ECO:0007669"/>
    <property type="project" value="TreeGrafter"/>
</dbReference>